<name>A0ABR9J3H5_9MICC</name>
<protein>
    <recommendedName>
        <fullName evidence="5">Pectate lyase superfamily protein domain-containing protein</fullName>
    </recommendedName>
</protein>
<organism evidence="3 4">
    <name type="scientific">Nesterenkonia halotolerans</name>
    <dbReference type="NCBI Taxonomy" id="225325"/>
    <lineage>
        <taxon>Bacteria</taxon>
        <taxon>Bacillati</taxon>
        <taxon>Actinomycetota</taxon>
        <taxon>Actinomycetes</taxon>
        <taxon>Micrococcales</taxon>
        <taxon>Micrococcaceae</taxon>
        <taxon>Nesterenkonia</taxon>
    </lineage>
</organism>
<keyword evidence="4" id="KW-1185">Reference proteome</keyword>
<dbReference type="SUPFAM" id="SSF51126">
    <property type="entry name" value="Pectin lyase-like"/>
    <property type="match status" value="1"/>
</dbReference>
<evidence type="ECO:0000313" key="3">
    <source>
        <dbReference type="EMBL" id="MBE1513387.1"/>
    </source>
</evidence>
<dbReference type="Pfam" id="PF16315">
    <property type="entry name" value="DUF4955"/>
    <property type="match status" value="1"/>
</dbReference>
<evidence type="ECO:0000259" key="2">
    <source>
        <dbReference type="Pfam" id="PF16315"/>
    </source>
</evidence>
<reference evidence="3 4" key="1">
    <citation type="submission" date="2020-10" db="EMBL/GenBank/DDBJ databases">
        <title>Sequencing the genomes of 1000 actinobacteria strains.</title>
        <authorList>
            <person name="Klenk H.-P."/>
        </authorList>
    </citation>
    <scope>NUCLEOTIDE SEQUENCE [LARGE SCALE GENOMIC DNA]</scope>
    <source>
        <strain evidence="3 4">DSM 15474</strain>
    </source>
</reference>
<dbReference type="InterPro" id="IPR032532">
    <property type="entry name" value="DUF4955"/>
</dbReference>
<proteinExistence type="predicted"/>
<dbReference type="RefSeq" id="WP_192590286.1">
    <property type="nucleotide sequence ID" value="NZ_JADBEE010000001.1"/>
</dbReference>
<dbReference type="InterPro" id="IPR012334">
    <property type="entry name" value="Pectin_lyas_fold"/>
</dbReference>
<evidence type="ECO:0000313" key="4">
    <source>
        <dbReference type="Proteomes" id="UP000636579"/>
    </source>
</evidence>
<dbReference type="EMBL" id="JADBEE010000001">
    <property type="protein sequence ID" value="MBE1513387.1"/>
    <property type="molecule type" value="Genomic_DNA"/>
</dbReference>
<feature type="domain" description="DUF4955" evidence="2">
    <location>
        <begin position="393"/>
        <end position="524"/>
    </location>
</feature>
<evidence type="ECO:0008006" key="5">
    <source>
        <dbReference type="Google" id="ProtNLM"/>
    </source>
</evidence>
<evidence type="ECO:0000259" key="1">
    <source>
        <dbReference type="Pfam" id="PF12708"/>
    </source>
</evidence>
<dbReference type="InterPro" id="IPR011050">
    <property type="entry name" value="Pectin_lyase_fold/virulence"/>
</dbReference>
<feature type="domain" description="Rhamnogalacturonase A/B/Epimerase-like pectate lyase" evidence="1">
    <location>
        <begin position="57"/>
        <end position="131"/>
    </location>
</feature>
<dbReference type="Proteomes" id="UP000636579">
    <property type="component" value="Unassembled WGS sequence"/>
</dbReference>
<dbReference type="InterPro" id="IPR024535">
    <property type="entry name" value="RHGA/B-epi-like_pectate_lyase"/>
</dbReference>
<sequence>MTLFASLVHRFRRNFPALSAWDRYTRAPNTHPQIPNVSYAGYRRGEEPLPRPSGPVFNVRDYGAKGDGNSDDTTALASAITAAGSAGGGVVVVPAGNYLLTGVLWIHHSGVVVRGAGRDLTTLSFRESLESAYRTPTKGEWSWTGGLVWFIPRKLLNRLEAAEWGWGENEGWFDTEALSCVTGDVPRGETRIPVADTDRFTAGDHVLLIMDNLADSSLLRHMSGDLPTDSYAWGVEDASLHKQPNYRRFRYPVQVKSVHKDSIVLEQPTRLDLRREWNPRFETLGVHISESGIEDLRIDMSLVEPRPHNQDHGFNGPHFQASLNCWARNVTVRDSDNGFGITSSKGITLTEVTVEGRARHHPFICREQSHDNLVHGFTIAEPTTPLPPESLTHGLNIEGYSAGNVWSKGQMEGTFDSHRRFPFENVRTEITIKNKGVVGGAKNAGPHWGARFCHWNISVTNGRSYAVRLEEHAPYSAMVGIQGTSKPSQQKPEFHGDLHTMTESMGVQPQPTNLYEAQLRHRLNR</sequence>
<accession>A0ABR9J3H5</accession>
<comment type="caution">
    <text evidence="3">The sequence shown here is derived from an EMBL/GenBank/DDBJ whole genome shotgun (WGS) entry which is preliminary data.</text>
</comment>
<dbReference type="Gene3D" id="2.160.20.10">
    <property type="entry name" value="Single-stranded right-handed beta-helix, Pectin lyase-like"/>
    <property type="match status" value="2"/>
</dbReference>
<gene>
    <name evidence="3" type="ORF">H4W26_000142</name>
</gene>
<dbReference type="Pfam" id="PF12708">
    <property type="entry name" value="Pect-lyase_RHGA_epim"/>
    <property type="match status" value="1"/>
</dbReference>